<dbReference type="EMBL" id="FRCA01000006">
    <property type="protein sequence ID" value="SHM25575.1"/>
    <property type="molecule type" value="Genomic_DNA"/>
</dbReference>
<dbReference type="EMBL" id="BJXU01000204">
    <property type="protein sequence ID" value="GEN26285.1"/>
    <property type="molecule type" value="Genomic_DNA"/>
</dbReference>
<evidence type="ECO:0000313" key="2">
    <source>
        <dbReference type="EMBL" id="SHM25575.1"/>
    </source>
</evidence>
<keyword evidence="4" id="KW-1185">Reference proteome</keyword>
<evidence type="ECO:0000313" key="1">
    <source>
        <dbReference type="EMBL" id="GEN26285.1"/>
    </source>
</evidence>
<sequence length="373" mass="42836">MPNKIVVDYSPYLDIDFSIEFLDGDVLVEGESYGEKFSFFDPGVMVFDKNGDSRFSFNLYDDFDGLQYDVKRELLEFEVMQVGLVRACVISRRGLQMFFSNKVLLWLMVDFLCSYNANSSDVVRLLGMKRQEIVKFIAGEAVAGSVSFLKKILLFEGNRFELDVVKASLIKPDLMAKFRHWDSVPIQAVYVSDRRGLVSGAIFLKDFFERNRVKLCHSLEAIGDLYKIAEDTVRLGESLSFKNAKKLVVKCKSEADLKRLHDAWVIKMNKSKEFYDPDLNFPECSLPENDHIVWISSANQLIEEARFMKNCAAVYVEKAASGNSVLFSVLYPERATLELKKNDGKYHISEIKAGHNQDVSKETFDYVREWMSY</sequence>
<evidence type="ECO:0000313" key="4">
    <source>
        <dbReference type="Proteomes" id="UP000321726"/>
    </source>
</evidence>
<organism evidence="2 3">
    <name type="scientific">Halomonas cupida</name>
    <dbReference type="NCBI Taxonomy" id="44933"/>
    <lineage>
        <taxon>Bacteria</taxon>
        <taxon>Pseudomonadati</taxon>
        <taxon>Pseudomonadota</taxon>
        <taxon>Gammaproteobacteria</taxon>
        <taxon>Oceanospirillales</taxon>
        <taxon>Halomonadaceae</taxon>
        <taxon>Halomonas</taxon>
    </lineage>
</organism>
<proteinExistence type="predicted"/>
<dbReference type="OrthoDB" id="5816009at2"/>
<evidence type="ECO:0000313" key="3">
    <source>
        <dbReference type="Proteomes" id="UP000184123"/>
    </source>
</evidence>
<gene>
    <name evidence="1" type="ORF">HCU01_42340</name>
    <name evidence="2" type="ORF">SAMN05660971_02556</name>
</gene>
<reference evidence="2 3" key="1">
    <citation type="submission" date="2016-11" db="EMBL/GenBank/DDBJ databases">
        <authorList>
            <person name="Jaros S."/>
            <person name="Januszkiewicz K."/>
            <person name="Wedrychowicz H."/>
        </authorList>
    </citation>
    <scope>NUCLEOTIDE SEQUENCE [LARGE SCALE GENOMIC DNA]</scope>
    <source>
        <strain evidence="2 3">DSM 4740</strain>
    </source>
</reference>
<dbReference type="RefSeq" id="WP_084541915.1">
    <property type="nucleotide sequence ID" value="NZ_BJXU01000204.1"/>
</dbReference>
<name>A0A1M7HAW3_9GAMM</name>
<dbReference type="AlphaFoldDB" id="A0A1M7HAW3"/>
<reference evidence="1 4" key="2">
    <citation type="submission" date="2019-07" db="EMBL/GenBank/DDBJ databases">
        <title>Whole genome shotgun sequence of Halomonas cupida NBRC 102219.</title>
        <authorList>
            <person name="Hosoyama A."/>
            <person name="Uohara A."/>
            <person name="Ohji S."/>
            <person name="Ichikawa N."/>
        </authorList>
    </citation>
    <scope>NUCLEOTIDE SEQUENCE [LARGE SCALE GENOMIC DNA]</scope>
    <source>
        <strain evidence="1 4">NBRC 102219</strain>
    </source>
</reference>
<protein>
    <recommendedName>
        <fullName evidence="5">PcfJ-like protein</fullName>
    </recommendedName>
</protein>
<dbReference type="Proteomes" id="UP000321726">
    <property type="component" value="Unassembled WGS sequence"/>
</dbReference>
<accession>A0A1M7HAW3</accession>
<dbReference type="Proteomes" id="UP000184123">
    <property type="component" value="Unassembled WGS sequence"/>
</dbReference>
<evidence type="ECO:0008006" key="5">
    <source>
        <dbReference type="Google" id="ProtNLM"/>
    </source>
</evidence>